<dbReference type="AlphaFoldDB" id="A0A2P2NP65"/>
<protein>
    <submittedName>
        <fullName evidence="1">Uncharacterized protein</fullName>
    </submittedName>
</protein>
<reference evidence="1" key="1">
    <citation type="submission" date="2018-02" db="EMBL/GenBank/DDBJ databases">
        <title>Rhizophora mucronata_Transcriptome.</title>
        <authorList>
            <person name="Meera S.P."/>
            <person name="Sreeshan A."/>
            <person name="Augustine A."/>
        </authorList>
    </citation>
    <scope>NUCLEOTIDE SEQUENCE</scope>
    <source>
        <tissue evidence="1">Leaf</tissue>
    </source>
</reference>
<proteinExistence type="predicted"/>
<accession>A0A2P2NP65</accession>
<evidence type="ECO:0000313" key="1">
    <source>
        <dbReference type="EMBL" id="MBX44273.1"/>
    </source>
</evidence>
<dbReference type="EMBL" id="GGEC01063789">
    <property type="protein sequence ID" value="MBX44273.1"/>
    <property type="molecule type" value="Transcribed_RNA"/>
</dbReference>
<name>A0A2P2NP65_RHIMU</name>
<organism evidence="1">
    <name type="scientific">Rhizophora mucronata</name>
    <name type="common">Asiatic mangrove</name>
    <dbReference type="NCBI Taxonomy" id="61149"/>
    <lineage>
        <taxon>Eukaryota</taxon>
        <taxon>Viridiplantae</taxon>
        <taxon>Streptophyta</taxon>
        <taxon>Embryophyta</taxon>
        <taxon>Tracheophyta</taxon>
        <taxon>Spermatophyta</taxon>
        <taxon>Magnoliopsida</taxon>
        <taxon>eudicotyledons</taxon>
        <taxon>Gunneridae</taxon>
        <taxon>Pentapetalae</taxon>
        <taxon>rosids</taxon>
        <taxon>fabids</taxon>
        <taxon>Malpighiales</taxon>
        <taxon>Rhizophoraceae</taxon>
        <taxon>Rhizophora</taxon>
    </lineage>
</organism>
<sequence length="40" mass="4810">MLIKQFVLRHTLICVRNTYVANTFPFWRHDKGTLVALYEN</sequence>